<feature type="region of interest" description="Disordered" evidence="1">
    <location>
        <begin position="29"/>
        <end position="57"/>
    </location>
</feature>
<name>A0AAD5LHK9_PYTIN</name>
<gene>
    <name evidence="2" type="ORF">P43SY_002148</name>
</gene>
<keyword evidence="3" id="KW-1185">Reference proteome</keyword>
<dbReference type="EMBL" id="JAKCXM010000218">
    <property type="protein sequence ID" value="KAJ0398396.1"/>
    <property type="molecule type" value="Genomic_DNA"/>
</dbReference>
<comment type="caution">
    <text evidence="2">The sequence shown here is derived from an EMBL/GenBank/DDBJ whole genome shotgun (WGS) entry which is preliminary data.</text>
</comment>
<organism evidence="2 3">
    <name type="scientific">Pythium insidiosum</name>
    <name type="common">Pythiosis disease agent</name>
    <dbReference type="NCBI Taxonomy" id="114742"/>
    <lineage>
        <taxon>Eukaryota</taxon>
        <taxon>Sar</taxon>
        <taxon>Stramenopiles</taxon>
        <taxon>Oomycota</taxon>
        <taxon>Peronosporomycetes</taxon>
        <taxon>Pythiales</taxon>
        <taxon>Pythiaceae</taxon>
        <taxon>Pythium</taxon>
    </lineage>
</organism>
<evidence type="ECO:0000256" key="1">
    <source>
        <dbReference type="SAM" id="MobiDB-lite"/>
    </source>
</evidence>
<protein>
    <submittedName>
        <fullName evidence="2">Uncharacterized protein</fullName>
    </submittedName>
</protein>
<sequence length="131" mass="14230">MMMTATRAHHESLLQSPKLSAAMTSLSVKRPSLSPLKRKLSCEDEHASPTSTDELVDESVISPKKKCKTSCDTVCTTSSGWMSALVLDEPEDGSDEACNKVLEAYTPVSFQGEAAADLSEEEIEILNFFLS</sequence>
<evidence type="ECO:0000313" key="2">
    <source>
        <dbReference type="EMBL" id="KAJ0398396.1"/>
    </source>
</evidence>
<evidence type="ECO:0000313" key="3">
    <source>
        <dbReference type="Proteomes" id="UP001209570"/>
    </source>
</evidence>
<dbReference type="AlphaFoldDB" id="A0AAD5LHK9"/>
<proteinExistence type="predicted"/>
<reference evidence="2" key="1">
    <citation type="submission" date="2021-12" db="EMBL/GenBank/DDBJ databases">
        <title>Prjna785345.</title>
        <authorList>
            <person name="Rujirawat T."/>
            <person name="Krajaejun T."/>
        </authorList>
    </citation>
    <scope>NUCLEOTIDE SEQUENCE</scope>
    <source>
        <strain evidence="2">Pi057C3</strain>
    </source>
</reference>
<dbReference type="Proteomes" id="UP001209570">
    <property type="component" value="Unassembled WGS sequence"/>
</dbReference>
<accession>A0AAD5LHK9</accession>